<feature type="region of interest" description="Disordered" evidence="1">
    <location>
        <begin position="14"/>
        <end position="36"/>
    </location>
</feature>
<name>A0A2P2K6G4_RHIMU</name>
<protein>
    <submittedName>
        <fullName evidence="2">Uncharacterized protein</fullName>
    </submittedName>
</protein>
<evidence type="ECO:0000313" key="2">
    <source>
        <dbReference type="EMBL" id="MBX01279.1"/>
    </source>
</evidence>
<dbReference type="AlphaFoldDB" id="A0A2P2K6G4"/>
<reference evidence="2" key="1">
    <citation type="submission" date="2018-02" db="EMBL/GenBank/DDBJ databases">
        <title>Rhizophora mucronata_Transcriptome.</title>
        <authorList>
            <person name="Meera S.P."/>
            <person name="Sreeshan A."/>
            <person name="Augustine A."/>
        </authorList>
    </citation>
    <scope>NUCLEOTIDE SEQUENCE</scope>
    <source>
        <tissue evidence="2">Leaf</tissue>
    </source>
</reference>
<organism evidence="2">
    <name type="scientific">Rhizophora mucronata</name>
    <name type="common">Asiatic mangrove</name>
    <dbReference type="NCBI Taxonomy" id="61149"/>
    <lineage>
        <taxon>Eukaryota</taxon>
        <taxon>Viridiplantae</taxon>
        <taxon>Streptophyta</taxon>
        <taxon>Embryophyta</taxon>
        <taxon>Tracheophyta</taxon>
        <taxon>Spermatophyta</taxon>
        <taxon>Magnoliopsida</taxon>
        <taxon>eudicotyledons</taxon>
        <taxon>Gunneridae</taxon>
        <taxon>Pentapetalae</taxon>
        <taxon>rosids</taxon>
        <taxon>fabids</taxon>
        <taxon>Malpighiales</taxon>
        <taxon>Rhizophoraceae</taxon>
        <taxon>Rhizophora</taxon>
    </lineage>
</organism>
<accession>A0A2P2K6G4</accession>
<evidence type="ECO:0000256" key="1">
    <source>
        <dbReference type="SAM" id="MobiDB-lite"/>
    </source>
</evidence>
<dbReference type="EMBL" id="GGEC01020795">
    <property type="protein sequence ID" value="MBX01279.1"/>
    <property type="molecule type" value="Transcribed_RNA"/>
</dbReference>
<proteinExistence type="predicted"/>
<sequence length="36" mass="4355">MNWVFCYSHEPNKNKSRILKQPPGQSRKNQGPRWEI</sequence>